<protein>
    <recommendedName>
        <fullName evidence="4">Small CPxCG-related zinc finger protein</fullName>
    </recommendedName>
</protein>
<dbReference type="GeneID" id="35594556"/>
<evidence type="ECO:0000256" key="1">
    <source>
        <dbReference type="SAM" id="MobiDB-lite"/>
    </source>
</evidence>
<dbReference type="RefSeq" id="WP_103427447.1">
    <property type="nucleotide sequence ID" value="NZ_CP026309.1"/>
</dbReference>
<feature type="compositionally biased region" description="Basic and acidic residues" evidence="1">
    <location>
        <begin position="8"/>
        <end position="17"/>
    </location>
</feature>
<feature type="region of interest" description="Disordered" evidence="1">
    <location>
        <begin position="1"/>
        <end position="24"/>
    </location>
</feature>
<reference evidence="2 3" key="1">
    <citation type="submission" date="2018-01" db="EMBL/GenBank/DDBJ databases">
        <title>Complete genome sequence of Salinigranum rubrum GX10T, an extremely halophilic archaeon isolated from a marine solar saltern.</title>
        <authorList>
            <person name="Han S."/>
        </authorList>
    </citation>
    <scope>NUCLEOTIDE SEQUENCE [LARGE SCALE GENOMIC DNA]</scope>
    <source>
        <strain evidence="2 3">GX10</strain>
    </source>
</reference>
<evidence type="ECO:0000313" key="3">
    <source>
        <dbReference type="Proteomes" id="UP000236584"/>
    </source>
</evidence>
<name>A0A2I8VPB2_9EURY</name>
<sequence length="82" mass="9074">MEDAPGGNDRHRPDGGRPEVPCEDCGESVAEALTRRVQVTVDGSEIHSHRLCPDCFAAWVDRYDRRMSTGEGDTEDSEIIVD</sequence>
<dbReference type="Proteomes" id="UP000236584">
    <property type="component" value="Chromosome"/>
</dbReference>
<gene>
    <name evidence="2" type="ORF">C2R22_20650</name>
</gene>
<evidence type="ECO:0008006" key="4">
    <source>
        <dbReference type="Google" id="ProtNLM"/>
    </source>
</evidence>
<dbReference type="AlphaFoldDB" id="A0A2I8VPB2"/>
<organism evidence="2 3">
    <name type="scientific">Salinigranum rubrum</name>
    <dbReference type="NCBI Taxonomy" id="755307"/>
    <lineage>
        <taxon>Archaea</taxon>
        <taxon>Methanobacteriati</taxon>
        <taxon>Methanobacteriota</taxon>
        <taxon>Stenosarchaea group</taxon>
        <taxon>Halobacteria</taxon>
        <taxon>Halobacteriales</taxon>
        <taxon>Haloferacaceae</taxon>
        <taxon>Salinigranum</taxon>
    </lineage>
</organism>
<proteinExistence type="predicted"/>
<dbReference type="OrthoDB" id="252013at2157"/>
<evidence type="ECO:0000313" key="2">
    <source>
        <dbReference type="EMBL" id="AUV83758.1"/>
    </source>
</evidence>
<dbReference type="EMBL" id="CP026309">
    <property type="protein sequence ID" value="AUV83758.1"/>
    <property type="molecule type" value="Genomic_DNA"/>
</dbReference>
<dbReference type="InterPro" id="IPR055991">
    <property type="entry name" value="DUF7569"/>
</dbReference>
<dbReference type="KEGG" id="srub:C2R22_20650"/>
<accession>A0A2I8VPB2</accession>
<dbReference type="Pfam" id="PF24453">
    <property type="entry name" value="DUF7569"/>
    <property type="match status" value="1"/>
</dbReference>
<keyword evidence="3" id="KW-1185">Reference proteome</keyword>